<feature type="repeat" description="TPR" evidence="1">
    <location>
        <begin position="8"/>
        <end position="41"/>
    </location>
</feature>
<dbReference type="Pfam" id="PF13414">
    <property type="entry name" value="TPR_11"/>
    <property type="match status" value="1"/>
</dbReference>
<dbReference type="Gene3D" id="1.25.40.10">
    <property type="entry name" value="Tetratricopeptide repeat domain"/>
    <property type="match status" value="1"/>
</dbReference>
<dbReference type="InterPro" id="IPR002201">
    <property type="entry name" value="Glyco_trans_9"/>
</dbReference>
<dbReference type="InterPro" id="IPR052943">
    <property type="entry name" value="TMTC_O-mannosyl-trnsfr"/>
</dbReference>
<dbReference type="PANTHER" id="PTHR44809:SF1">
    <property type="entry name" value="PROTEIN O-MANNOSYL-TRANSFERASE TMTC1"/>
    <property type="match status" value="1"/>
</dbReference>
<dbReference type="PANTHER" id="PTHR44809">
    <property type="match status" value="1"/>
</dbReference>
<evidence type="ECO:0000313" key="2">
    <source>
        <dbReference type="EMBL" id="OGB90887.1"/>
    </source>
</evidence>
<dbReference type="Gene3D" id="3.40.50.2000">
    <property type="entry name" value="Glycogen Phosphorylase B"/>
    <property type="match status" value="1"/>
</dbReference>
<dbReference type="InterPro" id="IPR011990">
    <property type="entry name" value="TPR-like_helical_dom_sf"/>
</dbReference>
<dbReference type="PROSITE" id="PS50005">
    <property type="entry name" value="TPR"/>
    <property type="match status" value="3"/>
</dbReference>
<evidence type="ECO:0000256" key="1">
    <source>
        <dbReference type="PROSITE-ProRule" id="PRU00339"/>
    </source>
</evidence>
<keyword evidence="1" id="KW-0802">TPR repeat</keyword>
<feature type="repeat" description="TPR" evidence="1">
    <location>
        <begin position="145"/>
        <end position="178"/>
    </location>
</feature>
<protein>
    <submittedName>
        <fullName evidence="2">Uncharacterized protein</fullName>
    </submittedName>
</protein>
<dbReference type="SUPFAM" id="SSF53756">
    <property type="entry name" value="UDP-Glycosyltransferase/glycogen phosphorylase"/>
    <property type="match status" value="1"/>
</dbReference>
<accession>A0A1F4Q4S4</accession>
<dbReference type="InterPro" id="IPR019734">
    <property type="entry name" value="TPR_rpt"/>
</dbReference>
<dbReference type="Pfam" id="PF01075">
    <property type="entry name" value="Glyco_transf_9"/>
    <property type="match status" value="1"/>
</dbReference>
<gene>
    <name evidence="2" type="ORF">A2625_07600</name>
</gene>
<feature type="repeat" description="TPR" evidence="1">
    <location>
        <begin position="77"/>
        <end position="110"/>
    </location>
</feature>
<reference evidence="2 3" key="1">
    <citation type="journal article" date="2016" name="Nat. Commun.">
        <title>Thousands of microbial genomes shed light on interconnected biogeochemical processes in an aquifer system.</title>
        <authorList>
            <person name="Anantharaman K."/>
            <person name="Brown C.T."/>
            <person name="Hug L.A."/>
            <person name="Sharon I."/>
            <person name="Castelle C.J."/>
            <person name="Probst A.J."/>
            <person name="Thomas B.C."/>
            <person name="Singh A."/>
            <person name="Wilkins M.J."/>
            <person name="Karaoz U."/>
            <person name="Brodie E.L."/>
            <person name="Williams K.H."/>
            <person name="Hubbard S.S."/>
            <person name="Banfield J.F."/>
        </authorList>
    </citation>
    <scope>NUCLEOTIDE SEQUENCE [LARGE SCALE GENOMIC DNA]</scope>
</reference>
<name>A0A1F4Q4S4_UNCSA</name>
<dbReference type="AlphaFoldDB" id="A0A1F4Q4S4"/>
<evidence type="ECO:0000313" key="3">
    <source>
        <dbReference type="Proteomes" id="UP000178724"/>
    </source>
</evidence>
<proteinExistence type="predicted"/>
<dbReference type="SUPFAM" id="SSF48452">
    <property type="entry name" value="TPR-like"/>
    <property type="match status" value="1"/>
</dbReference>
<dbReference type="EMBL" id="METM01000003">
    <property type="protein sequence ID" value="OGB90887.1"/>
    <property type="molecule type" value="Genomic_DNA"/>
</dbReference>
<dbReference type="GO" id="GO:0016757">
    <property type="term" value="F:glycosyltransferase activity"/>
    <property type="evidence" value="ECO:0007669"/>
    <property type="project" value="InterPro"/>
</dbReference>
<comment type="caution">
    <text evidence="2">The sequence shown here is derived from an EMBL/GenBank/DDBJ whole genome shotgun (WGS) entry which is preliminary data.</text>
</comment>
<organism evidence="2 3">
    <name type="scientific">candidate division WOR-1 bacterium RIFCSPHIGHO2_01_FULL_53_15</name>
    <dbReference type="NCBI Taxonomy" id="1802564"/>
    <lineage>
        <taxon>Bacteria</taxon>
        <taxon>Bacillati</taxon>
        <taxon>Saganbacteria</taxon>
    </lineage>
</organism>
<sequence length="503" mass="56971">MDNRSGRAAELFKFGASMIAEKNFSEAETAFREMIALNPVSSSAYNGLGYIQLFHANNPVEAKKSFAKAIALNPDNYEAYHNLAILFTRQNELPAAITNFKKAIAIKPEFDSAYIGLAETYANNNNLNLAKRHLIRLIDLKPDYFQAHHNLALLYIESKNYRAAKKHLLRAIALRPELPESHFSLGTLLLSKGGFKPGWAEFEWRTKLYRPEEKFCLSHPAPFWKGELIKDETILVSAEQGYGDVIQFARYIPLVRQKAARLVFQCDRNLIRLFQDFAGIDRIVDWDKGQECASEKIDRQISLLSLPRLFSTTPKNIPADIPYLFPDPALAAKWRSALAEIKGFRVGFVWTGKPTSANNPTRSMSLDLFSPLFQLKGCSFLSLQKGKAADELRPYLPKDNLIDLDQRITDFADTAALIANLDLVISVDTSVAHLAGAMGKLVWILLQHVPDWRWRLESKRSPWYPTARLFRQSKRGDWPGVVNRVKNELGLLLKKKGGTHARK</sequence>
<dbReference type="Pfam" id="PF13181">
    <property type="entry name" value="TPR_8"/>
    <property type="match status" value="1"/>
</dbReference>
<dbReference type="Proteomes" id="UP000178724">
    <property type="component" value="Unassembled WGS sequence"/>
</dbReference>
<dbReference type="SMART" id="SM00028">
    <property type="entry name" value="TPR"/>
    <property type="match status" value="5"/>
</dbReference>